<keyword evidence="2" id="KW-1185">Reference proteome</keyword>
<dbReference type="InParanoid" id="A0A545AGS7"/>
<gene>
    <name evidence="1" type="ORF">FL583_34325</name>
</gene>
<evidence type="ECO:0000313" key="1">
    <source>
        <dbReference type="EMBL" id="TQS40521.1"/>
    </source>
</evidence>
<reference evidence="1 2" key="1">
    <citation type="submission" date="2019-07" db="EMBL/GenBank/DDBJ databases">
        <title>Cryptosporangium phraense sp. nov., isolated from plant litter.</title>
        <authorList>
            <person name="Suriyachadkun C."/>
        </authorList>
    </citation>
    <scope>NUCLEOTIDE SEQUENCE [LARGE SCALE GENOMIC DNA]</scope>
    <source>
        <strain evidence="1 2">A-T 5661</strain>
    </source>
</reference>
<protein>
    <submittedName>
        <fullName evidence="1">Uncharacterized protein</fullName>
    </submittedName>
</protein>
<evidence type="ECO:0000313" key="2">
    <source>
        <dbReference type="Proteomes" id="UP000317982"/>
    </source>
</evidence>
<dbReference type="AlphaFoldDB" id="A0A545AGS7"/>
<dbReference type="OrthoDB" id="5195494at2"/>
<accession>A0A545AGS7</accession>
<dbReference type="EMBL" id="VIRS01000039">
    <property type="protein sequence ID" value="TQS40521.1"/>
    <property type="molecule type" value="Genomic_DNA"/>
</dbReference>
<dbReference type="Proteomes" id="UP000317982">
    <property type="component" value="Unassembled WGS sequence"/>
</dbReference>
<sequence length="114" mass="11744">MTTLLSYWTPPRFTAAASPLLVEAVTALCTSAGSPPDVAERATVGDELQLVAQVLADVAADAEGRRRRPVPPVTEPGTIADQLTVLGNDVAAAGLAPTALDPLTDRLDALRSAL</sequence>
<comment type="caution">
    <text evidence="1">The sequence shown here is derived from an EMBL/GenBank/DDBJ whole genome shotgun (WGS) entry which is preliminary data.</text>
</comment>
<proteinExistence type="predicted"/>
<dbReference type="RefSeq" id="WP_142709056.1">
    <property type="nucleotide sequence ID" value="NZ_VIRS01000039.1"/>
</dbReference>
<organism evidence="1 2">
    <name type="scientific">Cryptosporangium phraense</name>
    <dbReference type="NCBI Taxonomy" id="2593070"/>
    <lineage>
        <taxon>Bacteria</taxon>
        <taxon>Bacillati</taxon>
        <taxon>Actinomycetota</taxon>
        <taxon>Actinomycetes</taxon>
        <taxon>Cryptosporangiales</taxon>
        <taxon>Cryptosporangiaceae</taxon>
        <taxon>Cryptosporangium</taxon>
    </lineage>
</organism>
<name>A0A545AGS7_9ACTN</name>